<sequence length="75" mass="8286">MSTYPLGVTFQPGRPLPSDPVTAQERTMYHHVRAGGAMATMARDGGAWPFRQLHGQLEDAYASGGWNDLQAWLKK</sequence>
<evidence type="ECO:0000256" key="1">
    <source>
        <dbReference type="SAM" id="MobiDB-lite"/>
    </source>
</evidence>
<feature type="region of interest" description="Disordered" evidence="1">
    <location>
        <begin position="1"/>
        <end position="20"/>
    </location>
</feature>
<dbReference type="EMBL" id="JBHSEI010000006">
    <property type="protein sequence ID" value="MFC4638531.1"/>
    <property type="molecule type" value="Genomic_DNA"/>
</dbReference>
<protein>
    <submittedName>
        <fullName evidence="2">Uncharacterized protein</fullName>
    </submittedName>
</protein>
<comment type="caution">
    <text evidence="2">The sequence shown here is derived from an EMBL/GenBank/DDBJ whole genome shotgun (WGS) entry which is preliminary data.</text>
</comment>
<dbReference type="RefSeq" id="WP_380061540.1">
    <property type="nucleotide sequence ID" value="NZ_JBHSEI010000006.1"/>
</dbReference>
<dbReference type="Proteomes" id="UP001595952">
    <property type="component" value="Unassembled WGS sequence"/>
</dbReference>
<evidence type="ECO:0000313" key="2">
    <source>
        <dbReference type="EMBL" id="MFC4638531.1"/>
    </source>
</evidence>
<reference evidence="3" key="1">
    <citation type="journal article" date="2019" name="Int. J. Syst. Evol. Microbiol.">
        <title>The Global Catalogue of Microorganisms (GCM) 10K type strain sequencing project: providing services to taxonomists for standard genome sequencing and annotation.</title>
        <authorList>
            <consortium name="The Broad Institute Genomics Platform"/>
            <consortium name="The Broad Institute Genome Sequencing Center for Infectious Disease"/>
            <person name="Wu L."/>
            <person name="Ma J."/>
        </authorList>
    </citation>
    <scope>NUCLEOTIDE SEQUENCE [LARGE SCALE GENOMIC DNA]</scope>
    <source>
        <strain evidence="3">CCUG 55995</strain>
    </source>
</reference>
<evidence type="ECO:0000313" key="3">
    <source>
        <dbReference type="Proteomes" id="UP001595952"/>
    </source>
</evidence>
<accession>A0ABV9I884</accession>
<organism evidence="2 3">
    <name type="scientific">Deinococcus hohokamensis</name>
    <dbReference type="NCBI Taxonomy" id="309883"/>
    <lineage>
        <taxon>Bacteria</taxon>
        <taxon>Thermotogati</taxon>
        <taxon>Deinococcota</taxon>
        <taxon>Deinococci</taxon>
        <taxon>Deinococcales</taxon>
        <taxon>Deinococcaceae</taxon>
        <taxon>Deinococcus</taxon>
    </lineage>
</organism>
<gene>
    <name evidence="2" type="ORF">ACFO0D_09270</name>
</gene>
<name>A0ABV9I884_9DEIO</name>
<proteinExistence type="predicted"/>
<keyword evidence="3" id="KW-1185">Reference proteome</keyword>